<proteinExistence type="predicted"/>
<sequence>MTRHVRYKQLNKATIKQATINSIMLQTPSIEENRQVYKSMRILDEGFLWFSPRRWHKVKMTNLIYLTGKESFDAMKARIFKIIDVRTWK</sequence>
<gene>
    <name evidence="1" type="ORF">FLAPJACK_32</name>
</gene>
<protein>
    <submittedName>
        <fullName evidence="1">Uncharacterized protein</fullName>
    </submittedName>
</protein>
<evidence type="ECO:0000313" key="1">
    <source>
        <dbReference type="EMBL" id="ARQ94946.1"/>
    </source>
</evidence>
<evidence type="ECO:0000313" key="2">
    <source>
        <dbReference type="Proteomes" id="UP000222741"/>
    </source>
</evidence>
<reference evidence="2" key="1">
    <citation type="submission" date="2017-04" db="EMBL/GenBank/DDBJ databases">
        <authorList>
            <person name="Abille Z."/>
            <person name="Afsharjavan R."/>
            <person name="Alms C.E."/>
            <person name="Anil A."/>
            <person name="Azuma E.A."/>
            <person name="Boateng D."/>
            <person name="Bowden K.V."/>
            <person name="Bui Q."/>
            <person name="Callaghan K.D."/>
            <person name="Canova P.N."/>
            <person name="Carter A.-G.V."/>
            <person name="Carty B."/>
            <person name="Choudhary A."/>
            <person name="Chugh K."/>
            <person name="Clark C.B."/>
            <person name="Clark J."/>
            <person name="Cortez R."/>
            <person name="Dalwadi R.M."/>
            <person name="Daou G."/>
            <person name="Das M."/>
            <person name="Dasari S."/>
            <person name="Davis E.H."/>
            <person name="Defreitas N."/>
            <person name="Demirji J."/>
            <person name="Endres C."/>
            <person name="Fakhar S."/>
            <person name="Feeley N."/>
            <person name="Flores D.C."/>
            <person name="Fowler A.R."/>
            <person name="George T."/>
            <person name="Greis H.L."/>
            <person name="Groleau D.L."/>
            <person name="Gulati J.K."/>
            <person name="Guzman W."/>
            <person name="Hallworth A.N."/>
            <person name="Hariri A."/>
            <person name="Haya V.N."/>
            <person name="Hoffman A.K."/>
            <person name="Horne B."/>
            <person name="Howard T."/>
            <person name="Iglesia A.J."/>
            <person name="Ijezie O.D."/>
            <person name="Incognito N.A."/>
            <person name="Inen J.A."/>
            <person name="Jaiswal A."/>
            <person name="Jezek R.A."/>
            <person name="Kawa A.C."/>
            <person name="Khan F."/>
            <person name="Khin A.C."/>
            <person name="Knapo J."/>
            <person name="Kong A.S."/>
            <person name="Le B.Q."/>
            <person name="Le Q.M."/>
            <person name="Le T.-H.M."/>
            <person name="Lee M."/>
            <person name="Lockwood J.L."/>
            <person name="Loto-Rojas G.S."/>
            <person name="Mantzavinos A."/>
            <person name="Martinez D.R."/>
            <person name="Meadows A.R."/>
            <person name="Mehr S."/>
            <person name="Mellon M.N."/>
            <person name="Memon S."/>
            <person name="Miller B."/>
            <person name="Min S."/>
            <person name="Mitchell L.M."/>
            <person name="Mohamed I.R."/>
            <person name="Mohammed F.O."/>
            <person name="More S."/>
            <person name="Muntaha S."/>
            <person name="Nadeem I."/>
            <person name="Ndjeumen-Njinguet A.S."/>
            <person name="Ng P."/>
            <person name="Ngu V.E."/>
            <person name="Nguyen B.N."/>
            <person name="OHern C.T."/>
            <person name="Oboh U.S."/>
            <person name="Pagano C.W."/>
            <person name="Panakal P.R."/>
            <person name="Park D.A."/>
            <person name="Parsana D."/>
            <person name="Patel P."/>
            <person name="Patel V.S."/>
            <person name="Patwardhan V.M."/>
            <person name="Pawar S.D."/>
            <person name="Payne V.R."/>
            <person name="Petricel I.M."/>
            <person name="Phillips C."/>
            <person name="Puglisi K.M."/>
            <person name="Ramaprasad G."/>
            <person name="Raza A.S."/>
            <person name="Rivera-Oven A.G."/>
            <person name="Robins E."/>
            <person name="Roeun D.C."/>
            <person name="Rostovtseva N."/>
            <person name="Sadat M."/>
            <person name="Seas A."/>
            <person name="So E.J."/>
            <person name="Sogbesan C."/>
            <person name="Strumsky L.A."/>
            <person name="Sun J.L."/>
            <person name="Sutherland H.J."/>
            <person name="Tchakounte I."/>
            <person name="Tewell J.R."/>
            <person name="Thapa D.J."/>
            <person name="Tkach Y."/>
            <person name="Tran C.D."/>
            <person name="Tran V."/>
            <person name="Vithayathil T."/>
            <person name="Vivekanandan A."/>
            <person name="Wang S.R."/>
            <person name="White E."/>
            <person name="Yang A.L."/>
            <person name="Ye D.T."/>
            <person name="Yirenkyi M."/>
            <person name="Zarb J.S."/>
            <person name="Zhang S."/>
            <person name="Zhou M.T."/>
            <person name="Cao A."/>
            <person name="Nguyen K.M."/>
            <person name="Patel K."/>
            <person name="Patel P."/>
            <person name="Pennington E."/>
            <person name="Sendze O."/>
            <person name="Zahangir S."/>
            <person name="Correa-Mendez M."/>
            <person name="Fabian M.F."/>
            <person name="Liu S."/>
            <person name="Jethmalani Y."/>
            <person name="Nunn R."/>
            <person name="Prakash A."/>
            <person name="Louise T."/>
            <person name="Russell D.A."/>
            <person name="Hatfull G.F."/>
            <person name="Erill I."/>
            <person name="Caruso S.M."/>
        </authorList>
    </citation>
    <scope>NUCLEOTIDE SEQUENCE [LARGE SCALE GENOMIC DNA]</scope>
</reference>
<organism evidence="1 2">
    <name type="scientific">Bacillus phage Flapjack</name>
    <dbReference type="NCBI Taxonomy" id="1983465"/>
    <lineage>
        <taxon>Viruses</taxon>
        <taxon>Duplodnaviria</taxon>
        <taxon>Heunggongvirae</taxon>
        <taxon>Uroviricota</taxon>
        <taxon>Caudoviricetes</taxon>
        <taxon>Herelleviridae</taxon>
        <taxon>Bastillevirinae</taxon>
        <taxon>Bequatrovirus</taxon>
        <taxon>Bequatrovirus spock</taxon>
    </lineage>
</organism>
<accession>A0A1X9SFV3</accession>
<dbReference type="Proteomes" id="UP000222741">
    <property type="component" value="Segment"/>
</dbReference>
<dbReference type="EMBL" id="KY888882">
    <property type="protein sequence ID" value="ARQ94946.1"/>
    <property type="molecule type" value="Genomic_DNA"/>
</dbReference>
<name>A0A1X9SFV3_9CAUD</name>